<dbReference type="SUPFAM" id="SSF52540">
    <property type="entry name" value="P-loop containing nucleoside triphosphate hydrolases"/>
    <property type="match status" value="1"/>
</dbReference>
<evidence type="ECO:0000313" key="2">
    <source>
        <dbReference type="Proteomes" id="UP001201449"/>
    </source>
</evidence>
<dbReference type="Pfam" id="PF13671">
    <property type="entry name" value="AAA_33"/>
    <property type="match status" value="1"/>
</dbReference>
<keyword evidence="2" id="KW-1185">Reference proteome</keyword>
<comment type="caution">
    <text evidence="1">The sequence shown here is derived from an EMBL/GenBank/DDBJ whole genome shotgun (WGS) entry which is preliminary data.</text>
</comment>
<evidence type="ECO:0000313" key="1">
    <source>
        <dbReference type="EMBL" id="MCF1751298.1"/>
    </source>
</evidence>
<gene>
    <name evidence="1" type="ORF">L0U89_09475</name>
</gene>
<protein>
    <submittedName>
        <fullName evidence="1">AAA family ATPase</fullName>
    </submittedName>
</protein>
<dbReference type="RefSeq" id="WP_234861289.1">
    <property type="nucleotide sequence ID" value="NZ_JAKEVZ010000006.1"/>
</dbReference>
<dbReference type="Gene3D" id="3.40.50.300">
    <property type="entry name" value="P-loop containing nucleotide triphosphate hydrolases"/>
    <property type="match status" value="1"/>
</dbReference>
<reference evidence="1 2" key="1">
    <citation type="submission" date="2022-01" db="EMBL/GenBank/DDBJ databases">
        <title>Mariniradius saccharolyticus sp. nov., isolated from sediment of a river.</title>
        <authorList>
            <person name="Liu H."/>
        </authorList>
    </citation>
    <scope>NUCLEOTIDE SEQUENCE [LARGE SCALE GENOMIC DNA]</scope>
    <source>
        <strain evidence="1 2">RY-2</strain>
    </source>
</reference>
<dbReference type="Proteomes" id="UP001201449">
    <property type="component" value="Unassembled WGS sequence"/>
</dbReference>
<dbReference type="InterPro" id="IPR027417">
    <property type="entry name" value="P-loop_NTPase"/>
</dbReference>
<accession>A0ABS9BWN5</accession>
<organism evidence="1 2">
    <name type="scientific">Mariniradius sediminis</name>
    <dbReference type="NCBI Taxonomy" id="2909237"/>
    <lineage>
        <taxon>Bacteria</taxon>
        <taxon>Pseudomonadati</taxon>
        <taxon>Bacteroidota</taxon>
        <taxon>Cytophagia</taxon>
        <taxon>Cytophagales</taxon>
        <taxon>Cyclobacteriaceae</taxon>
        <taxon>Mariniradius</taxon>
    </lineage>
</organism>
<sequence>MNTILFVTGPEGVGKTTFIAKHFANREGYFVLDLCRISQDLFGTVAAFGDDRLADIYNQATEEAMDALMEDKVLVVEYSLSGYDDEFVALVKAAKSNGFRVEIDQITADKDLASARLLDRRGAEDFLPFDRVKEDLLEILTGIIECMAYNHDWERVCHLSGPGVSVDFFKAEQEGRSTYFFVTEEKKYFVFDQRRDDAELDNVEIVHRYGSFPEALAALQEKVPLVGLYPSHIKDGYLKAVKDAYQKYLSASPVIPAKDWEIFLN</sequence>
<name>A0ABS9BWN5_9BACT</name>
<proteinExistence type="predicted"/>
<dbReference type="EMBL" id="JAKEVZ010000006">
    <property type="protein sequence ID" value="MCF1751298.1"/>
    <property type="molecule type" value="Genomic_DNA"/>
</dbReference>